<keyword evidence="2" id="KW-1185">Reference proteome</keyword>
<protein>
    <submittedName>
        <fullName evidence="3">RT_RNaseH domain-containing protein</fullName>
    </submittedName>
</protein>
<dbReference type="WBParaSite" id="HCON_00182750-00001">
    <property type="protein sequence ID" value="HCON_00182750-00001"/>
    <property type="gene ID" value="HCON_00182750"/>
</dbReference>
<proteinExistence type="predicted"/>
<evidence type="ECO:0000313" key="2">
    <source>
        <dbReference type="Proteomes" id="UP000025227"/>
    </source>
</evidence>
<dbReference type="PANTHER" id="PTHR37984:SF5">
    <property type="entry name" value="PROTEIN NYNRIN-LIKE"/>
    <property type="match status" value="1"/>
</dbReference>
<dbReference type="PANTHER" id="PTHR37984">
    <property type="entry name" value="PROTEIN CBG26694"/>
    <property type="match status" value="1"/>
</dbReference>
<feature type="compositionally biased region" description="Polar residues" evidence="1">
    <location>
        <begin position="7"/>
        <end position="25"/>
    </location>
</feature>
<organism evidence="2 3">
    <name type="scientific">Haemonchus contortus</name>
    <name type="common">Barber pole worm</name>
    <dbReference type="NCBI Taxonomy" id="6289"/>
    <lineage>
        <taxon>Eukaryota</taxon>
        <taxon>Metazoa</taxon>
        <taxon>Ecdysozoa</taxon>
        <taxon>Nematoda</taxon>
        <taxon>Chromadorea</taxon>
        <taxon>Rhabditida</taxon>
        <taxon>Rhabditina</taxon>
        <taxon>Rhabditomorpha</taxon>
        <taxon>Strongyloidea</taxon>
        <taxon>Trichostrongylidae</taxon>
        <taxon>Haemonchus</taxon>
    </lineage>
</organism>
<accession>A0A7I4Z6L6</accession>
<dbReference type="Proteomes" id="UP000025227">
    <property type="component" value="Unplaced"/>
</dbReference>
<dbReference type="OrthoDB" id="5850908at2759"/>
<feature type="region of interest" description="Disordered" evidence="1">
    <location>
        <begin position="1"/>
        <end position="35"/>
    </location>
</feature>
<dbReference type="InterPro" id="IPR050951">
    <property type="entry name" value="Retrovirus_Pol_polyprotein"/>
</dbReference>
<dbReference type="AlphaFoldDB" id="A0A7I4Z6L6"/>
<reference evidence="3" key="1">
    <citation type="submission" date="2020-12" db="UniProtKB">
        <authorList>
            <consortium name="WormBaseParasite"/>
        </authorList>
    </citation>
    <scope>IDENTIFICATION</scope>
    <source>
        <strain evidence="3">MHco3</strain>
    </source>
</reference>
<evidence type="ECO:0000313" key="3">
    <source>
        <dbReference type="WBParaSite" id="HCON_00182750-00001"/>
    </source>
</evidence>
<name>A0A7I4Z6L6_HAECO</name>
<evidence type="ECO:0000256" key="1">
    <source>
        <dbReference type="SAM" id="MobiDB-lite"/>
    </source>
</evidence>
<sequence>MEGQHYYTDSPTDQRRSSTTPTVASPQRRKTTARSRRRLYRFVHERHFTLKTDHEPSVAIFRSKKGTPVYNANRLQRWATMLLNYNFAIEYVNTKDFRQVGVLSRLIASRSSTPEDYVIAT</sequence>